<evidence type="ECO:0008006" key="4">
    <source>
        <dbReference type="Google" id="ProtNLM"/>
    </source>
</evidence>
<geneLocation type="plasmid" evidence="2 3">
    <name>pPP5</name>
</geneLocation>
<dbReference type="EMBL" id="AP025297">
    <property type="protein sequence ID" value="BDD01953.1"/>
    <property type="molecule type" value="Genomic_DNA"/>
</dbReference>
<dbReference type="Proteomes" id="UP001354989">
    <property type="component" value="Plasmid pPP5"/>
</dbReference>
<gene>
    <name evidence="2" type="ORF">PEPS_42330</name>
</gene>
<reference evidence="2 3" key="1">
    <citation type="submission" date="2021-12" db="EMBL/GenBank/DDBJ databases">
        <title>Genome sequencing of bacteria with rrn-lacking chromosome and rrn-plasmid.</title>
        <authorList>
            <person name="Anda M."/>
            <person name="Iwasaki W."/>
        </authorList>
    </citation>
    <scope>NUCLEOTIDE SEQUENCE [LARGE SCALE GENOMIC DNA]</scope>
    <source>
        <strain evidence="2 3">NBRC 101262</strain>
        <plasmid evidence="2 3">pPP5</plasmid>
    </source>
</reference>
<name>A0ABM7VLT2_9BACT</name>
<protein>
    <recommendedName>
        <fullName evidence="4">DUF1080 domain-containing protein</fullName>
    </recommendedName>
</protein>
<dbReference type="RefSeq" id="WP_338399251.1">
    <property type="nucleotide sequence ID" value="NZ_AP025297.1"/>
</dbReference>
<evidence type="ECO:0000313" key="3">
    <source>
        <dbReference type="Proteomes" id="UP001354989"/>
    </source>
</evidence>
<evidence type="ECO:0000256" key="1">
    <source>
        <dbReference type="SAM" id="SignalP"/>
    </source>
</evidence>
<keyword evidence="2" id="KW-0614">Plasmid</keyword>
<proteinExistence type="predicted"/>
<keyword evidence="3" id="KW-1185">Reference proteome</keyword>
<feature type="chain" id="PRO_5045271963" description="DUF1080 domain-containing protein" evidence="1">
    <location>
        <begin position="21"/>
        <end position="145"/>
    </location>
</feature>
<sequence length="145" mass="16100">MRSIIAFIFFFIAQTSFGQAVLKVGNADFSDWTTIDKSKHDEATFASGASIKYQYPAGDFEYHGFKAIRNYAADWSLYDGLAFELVLKENVDYKALISIDVVNPRSTAIIETRGKGTKASGEIGDDFPLEDESARRKALGIKLKV</sequence>
<accession>A0ABM7VLT2</accession>
<organism evidence="2 3">
    <name type="scientific">Persicobacter psychrovividus</name>
    <dbReference type="NCBI Taxonomy" id="387638"/>
    <lineage>
        <taxon>Bacteria</taxon>
        <taxon>Pseudomonadati</taxon>
        <taxon>Bacteroidota</taxon>
        <taxon>Cytophagia</taxon>
        <taxon>Cytophagales</taxon>
        <taxon>Persicobacteraceae</taxon>
        <taxon>Persicobacter</taxon>
    </lineage>
</organism>
<keyword evidence="1" id="KW-0732">Signal</keyword>
<feature type="signal peptide" evidence="1">
    <location>
        <begin position="1"/>
        <end position="20"/>
    </location>
</feature>
<evidence type="ECO:0000313" key="2">
    <source>
        <dbReference type="EMBL" id="BDD01953.1"/>
    </source>
</evidence>